<evidence type="ECO:0000256" key="1">
    <source>
        <dbReference type="SAM" id="MobiDB-lite"/>
    </source>
</evidence>
<dbReference type="EMBL" id="CP089982">
    <property type="protein sequence ID" value="WXA99354.1"/>
    <property type="molecule type" value="Genomic_DNA"/>
</dbReference>
<name>A0ABZ2KQT7_9BACT</name>
<dbReference type="Proteomes" id="UP001379533">
    <property type="component" value="Chromosome"/>
</dbReference>
<evidence type="ECO:0000313" key="2">
    <source>
        <dbReference type="EMBL" id="WXA99354.1"/>
    </source>
</evidence>
<organism evidence="2 3">
    <name type="scientific">Pendulispora brunnea</name>
    <dbReference type="NCBI Taxonomy" id="2905690"/>
    <lineage>
        <taxon>Bacteria</taxon>
        <taxon>Pseudomonadati</taxon>
        <taxon>Myxococcota</taxon>
        <taxon>Myxococcia</taxon>
        <taxon>Myxococcales</taxon>
        <taxon>Sorangiineae</taxon>
        <taxon>Pendulisporaceae</taxon>
        <taxon>Pendulispora</taxon>
    </lineage>
</organism>
<evidence type="ECO:0000313" key="3">
    <source>
        <dbReference type="Proteomes" id="UP001379533"/>
    </source>
</evidence>
<keyword evidence="3" id="KW-1185">Reference proteome</keyword>
<sequence>MLARETVFGGRKVAIEAEGRDGVTTFESGELHDSERVHLVRQAVTLHRRTPKRSSAFQVLANTIEPPAGEKFGNGVLCHVEQDVGPGPSGAARKGKPYFVSN</sequence>
<accession>A0ABZ2KQT7</accession>
<protein>
    <submittedName>
        <fullName evidence="2">Uncharacterized protein</fullName>
    </submittedName>
</protein>
<proteinExistence type="predicted"/>
<feature type="region of interest" description="Disordered" evidence="1">
    <location>
        <begin position="83"/>
        <end position="102"/>
    </location>
</feature>
<dbReference type="RefSeq" id="WP_394849989.1">
    <property type="nucleotide sequence ID" value="NZ_CP089982.1"/>
</dbReference>
<gene>
    <name evidence="2" type="ORF">LZC95_21345</name>
</gene>
<reference evidence="2 3" key="1">
    <citation type="submission" date="2021-12" db="EMBL/GenBank/DDBJ databases">
        <title>Discovery of the Pendulisporaceae a myxobacterial family with distinct sporulation behavior and unique specialized metabolism.</title>
        <authorList>
            <person name="Garcia R."/>
            <person name="Popoff A."/>
            <person name="Bader C.D."/>
            <person name="Loehr J."/>
            <person name="Walesch S."/>
            <person name="Walt C."/>
            <person name="Boldt J."/>
            <person name="Bunk B."/>
            <person name="Haeckl F.J.F.P.J."/>
            <person name="Gunesch A.P."/>
            <person name="Birkelbach J."/>
            <person name="Nuebel U."/>
            <person name="Pietschmann T."/>
            <person name="Bach T."/>
            <person name="Mueller R."/>
        </authorList>
    </citation>
    <scope>NUCLEOTIDE SEQUENCE [LARGE SCALE GENOMIC DNA]</scope>
    <source>
        <strain evidence="2 3">MSr12523</strain>
    </source>
</reference>